<keyword evidence="4 6" id="KW-0862">Zinc</keyword>
<keyword evidence="3 6" id="KW-0378">Hydrolase</keyword>
<keyword evidence="10" id="KW-1185">Reference proteome</keyword>
<feature type="transmembrane region" description="Helical" evidence="7">
    <location>
        <begin position="79"/>
        <end position="99"/>
    </location>
</feature>
<evidence type="ECO:0000256" key="6">
    <source>
        <dbReference type="RuleBase" id="RU003983"/>
    </source>
</evidence>
<dbReference type="GO" id="GO:0006508">
    <property type="term" value="P:proteolysis"/>
    <property type="evidence" value="ECO:0007669"/>
    <property type="project" value="UniProtKB-KW"/>
</dbReference>
<keyword evidence="7" id="KW-0472">Membrane</keyword>
<evidence type="ECO:0000256" key="7">
    <source>
        <dbReference type="SAM" id="Phobius"/>
    </source>
</evidence>
<keyword evidence="7" id="KW-0812">Transmembrane</keyword>
<dbReference type="Proteomes" id="UP000250028">
    <property type="component" value="Unassembled WGS sequence"/>
</dbReference>
<keyword evidence="2" id="KW-0479">Metal-binding</keyword>
<dbReference type="InterPro" id="IPR052173">
    <property type="entry name" value="Beta-lactam_resp_regulator"/>
</dbReference>
<accession>A0A2Y8ZVH9</accession>
<comment type="similarity">
    <text evidence="6">Belongs to the peptidase M48 family.</text>
</comment>
<dbReference type="GO" id="GO:0046872">
    <property type="term" value="F:metal ion binding"/>
    <property type="evidence" value="ECO:0007669"/>
    <property type="project" value="UniProtKB-KW"/>
</dbReference>
<sequence>MLRDNGGVPALFLLLIAAACVLTTHLLPRWRGQERAPGSSLLLWQAISIAAILAGVLLAPVAVLGVVRDGPDLPDPAAHLPLLLVAIVVSGVLLGRLAVRGHRVGTALRTSRRRHRELIDLLAVDPGGEPLPDVRRWRALGSGPRSLTVLAHATPTAYCVPGLSSRVVVSDTVGKQLGPVGLQAVLAHEVTHLRQRHDLILEFFTVLHTAVPAGFRSDRGLSDGRLLVEILADRGAEHLVGRTPVARAIVLLADAPHPEGAMGSGGASAVARLERLADARSYTAQALLVGVVSGLLIALPLVVTGWALVRG</sequence>
<keyword evidence="1 6" id="KW-0645">Protease</keyword>
<evidence type="ECO:0000256" key="5">
    <source>
        <dbReference type="ARBA" id="ARBA00023049"/>
    </source>
</evidence>
<evidence type="ECO:0000256" key="3">
    <source>
        <dbReference type="ARBA" id="ARBA00022801"/>
    </source>
</evidence>
<evidence type="ECO:0000256" key="1">
    <source>
        <dbReference type="ARBA" id="ARBA00022670"/>
    </source>
</evidence>
<feature type="domain" description="Peptidase M48" evidence="8">
    <location>
        <begin position="149"/>
        <end position="204"/>
    </location>
</feature>
<evidence type="ECO:0000259" key="8">
    <source>
        <dbReference type="Pfam" id="PF01435"/>
    </source>
</evidence>
<dbReference type="GO" id="GO:0004222">
    <property type="term" value="F:metalloendopeptidase activity"/>
    <property type="evidence" value="ECO:0007669"/>
    <property type="project" value="InterPro"/>
</dbReference>
<dbReference type="Pfam" id="PF01435">
    <property type="entry name" value="Peptidase_M48"/>
    <property type="match status" value="1"/>
</dbReference>
<dbReference type="InterPro" id="IPR001915">
    <property type="entry name" value="Peptidase_M48"/>
</dbReference>
<reference evidence="10" key="1">
    <citation type="submission" date="2016-10" db="EMBL/GenBank/DDBJ databases">
        <authorList>
            <person name="Varghese N."/>
            <person name="Submissions S."/>
        </authorList>
    </citation>
    <scope>NUCLEOTIDE SEQUENCE [LARGE SCALE GENOMIC DNA]</scope>
    <source>
        <strain evidence="10">DSM 22951</strain>
    </source>
</reference>
<dbReference type="PANTHER" id="PTHR34978">
    <property type="entry name" value="POSSIBLE SENSOR-TRANSDUCER PROTEIN BLAR"/>
    <property type="match status" value="1"/>
</dbReference>
<dbReference type="Gene3D" id="3.30.2010.10">
    <property type="entry name" value="Metalloproteases ('zincins'), catalytic domain"/>
    <property type="match status" value="1"/>
</dbReference>
<keyword evidence="7" id="KW-1133">Transmembrane helix</keyword>
<proteinExistence type="inferred from homology"/>
<dbReference type="AlphaFoldDB" id="A0A2Y8ZVH9"/>
<gene>
    <name evidence="9" type="ORF">SAMN04489750_3464</name>
</gene>
<keyword evidence="5 6" id="KW-0482">Metalloprotease</keyword>
<dbReference type="OrthoDB" id="9785340at2"/>
<evidence type="ECO:0000256" key="2">
    <source>
        <dbReference type="ARBA" id="ARBA00022723"/>
    </source>
</evidence>
<evidence type="ECO:0000313" key="9">
    <source>
        <dbReference type="EMBL" id="SSA36084.1"/>
    </source>
</evidence>
<feature type="transmembrane region" description="Helical" evidence="7">
    <location>
        <begin position="286"/>
        <end position="309"/>
    </location>
</feature>
<feature type="transmembrane region" description="Helical" evidence="7">
    <location>
        <begin position="40"/>
        <end position="67"/>
    </location>
</feature>
<dbReference type="PANTHER" id="PTHR34978:SF3">
    <property type="entry name" value="SLR0241 PROTEIN"/>
    <property type="match status" value="1"/>
</dbReference>
<dbReference type="EMBL" id="UESZ01000001">
    <property type="protein sequence ID" value="SSA36084.1"/>
    <property type="molecule type" value="Genomic_DNA"/>
</dbReference>
<name>A0A2Y8ZVH9_9MICO</name>
<dbReference type="PROSITE" id="PS51257">
    <property type="entry name" value="PROKAR_LIPOPROTEIN"/>
    <property type="match status" value="1"/>
</dbReference>
<organism evidence="9 10">
    <name type="scientific">Branchiibius hedensis</name>
    <dbReference type="NCBI Taxonomy" id="672460"/>
    <lineage>
        <taxon>Bacteria</taxon>
        <taxon>Bacillati</taxon>
        <taxon>Actinomycetota</taxon>
        <taxon>Actinomycetes</taxon>
        <taxon>Micrococcales</taxon>
        <taxon>Dermacoccaceae</taxon>
        <taxon>Branchiibius</taxon>
    </lineage>
</organism>
<feature type="transmembrane region" description="Helical" evidence="7">
    <location>
        <begin position="6"/>
        <end position="28"/>
    </location>
</feature>
<evidence type="ECO:0000313" key="10">
    <source>
        <dbReference type="Proteomes" id="UP000250028"/>
    </source>
</evidence>
<protein>
    <submittedName>
        <fullName evidence="9">Zn-dependent protease with chaperone function</fullName>
    </submittedName>
</protein>
<comment type="cofactor">
    <cofactor evidence="6">
        <name>Zn(2+)</name>
        <dbReference type="ChEBI" id="CHEBI:29105"/>
    </cofactor>
    <text evidence="6">Binds 1 zinc ion per subunit.</text>
</comment>
<dbReference type="CDD" id="cd07326">
    <property type="entry name" value="M56_BlaR1_MecR1_like"/>
    <property type="match status" value="1"/>
</dbReference>
<evidence type="ECO:0000256" key="4">
    <source>
        <dbReference type="ARBA" id="ARBA00022833"/>
    </source>
</evidence>